<evidence type="ECO:0000313" key="2">
    <source>
        <dbReference type="Proteomes" id="UP000291469"/>
    </source>
</evidence>
<keyword evidence="2" id="KW-1185">Reference proteome</keyword>
<reference evidence="1 2" key="1">
    <citation type="submission" date="2019-01" db="EMBL/GenBank/DDBJ databases">
        <title>Egibacter rhizosphaerae EGI 80759T.</title>
        <authorList>
            <person name="Chen D.-D."/>
            <person name="Tian Y."/>
            <person name="Jiao J.-Y."/>
            <person name="Zhang X.-T."/>
            <person name="Zhang Y.-G."/>
            <person name="Zhang Y."/>
            <person name="Xiao M."/>
            <person name="Shu W.-S."/>
            <person name="Li W.-J."/>
        </authorList>
    </citation>
    <scope>NUCLEOTIDE SEQUENCE [LARGE SCALE GENOMIC DNA]</scope>
    <source>
        <strain evidence="1 2">EGI 80759</strain>
    </source>
</reference>
<accession>A0A411YEP6</accession>
<proteinExistence type="predicted"/>
<organism evidence="1 2">
    <name type="scientific">Egibacter rhizosphaerae</name>
    <dbReference type="NCBI Taxonomy" id="1670831"/>
    <lineage>
        <taxon>Bacteria</taxon>
        <taxon>Bacillati</taxon>
        <taxon>Actinomycetota</taxon>
        <taxon>Nitriliruptoria</taxon>
        <taxon>Egibacterales</taxon>
        <taxon>Egibacteraceae</taxon>
        <taxon>Egibacter</taxon>
    </lineage>
</organism>
<gene>
    <name evidence="1" type="ORF">ER308_08530</name>
</gene>
<evidence type="ECO:0000313" key="1">
    <source>
        <dbReference type="EMBL" id="QBI19592.1"/>
    </source>
</evidence>
<protein>
    <submittedName>
        <fullName evidence="1">Uncharacterized protein</fullName>
    </submittedName>
</protein>
<name>A0A411YEP6_9ACTN</name>
<sequence length="80" mass="9126">MGSAHTPADDIVYNLVSIQFHALKAAELYENYLQDADPEHQEVADFIRECQRHDAWRGERAHELLRDLTKDHGLNPQSGA</sequence>
<dbReference type="EMBL" id="CP036402">
    <property type="protein sequence ID" value="QBI19592.1"/>
    <property type="molecule type" value="Genomic_DNA"/>
</dbReference>
<dbReference type="OrthoDB" id="3786745at2"/>
<dbReference type="RefSeq" id="WP_131154589.1">
    <property type="nucleotide sequence ID" value="NZ_CP036402.1"/>
</dbReference>
<dbReference type="AlphaFoldDB" id="A0A411YEP6"/>
<dbReference type="Proteomes" id="UP000291469">
    <property type="component" value="Chromosome"/>
</dbReference>
<dbReference type="KEGG" id="erz:ER308_08530"/>